<dbReference type="PROSITE" id="PS01180">
    <property type="entry name" value="CUB"/>
    <property type="match status" value="1"/>
</dbReference>
<evidence type="ECO:0000256" key="1">
    <source>
        <dbReference type="ARBA" id="ARBA00023157"/>
    </source>
</evidence>
<evidence type="ECO:0000313" key="5">
    <source>
        <dbReference type="WBParaSite" id="Pan_g3494.t1"/>
    </source>
</evidence>
<evidence type="ECO:0000259" key="3">
    <source>
        <dbReference type="PROSITE" id="PS01180"/>
    </source>
</evidence>
<organism evidence="4 5">
    <name type="scientific">Panagrellus redivivus</name>
    <name type="common">Microworm</name>
    <dbReference type="NCBI Taxonomy" id="6233"/>
    <lineage>
        <taxon>Eukaryota</taxon>
        <taxon>Metazoa</taxon>
        <taxon>Ecdysozoa</taxon>
        <taxon>Nematoda</taxon>
        <taxon>Chromadorea</taxon>
        <taxon>Rhabditida</taxon>
        <taxon>Tylenchina</taxon>
        <taxon>Panagrolaimomorpha</taxon>
        <taxon>Panagrolaimoidea</taxon>
        <taxon>Panagrolaimidae</taxon>
        <taxon>Panagrellus</taxon>
    </lineage>
</organism>
<dbReference type="PANTHER" id="PTHR46908:SF8">
    <property type="entry name" value="C-TYPE LECTIN DOMAIN-CONTAINING PROTEIN"/>
    <property type="match status" value="1"/>
</dbReference>
<comment type="caution">
    <text evidence="2">Lacks conserved residue(s) required for the propagation of feature annotation.</text>
</comment>
<dbReference type="InterPro" id="IPR035914">
    <property type="entry name" value="Sperma_CUB_dom_sf"/>
</dbReference>
<keyword evidence="1" id="KW-1015">Disulfide bond</keyword>
<name>A0A7E4VW58_PANRE</name>
<dbReference type="AlphaFoldDB" id="A0A7E4VW58"/>
<evidence type="ECO:0000256" key="2">
    <source>
        <dbReference type="PROSITE-ProRule" id="PRU00059"/>
    </source>
</evidence>
<dbReference type="InterPro" id="IPR000859">
    <property type="entry name" value="CUB_dom"/>
</dbReference>
<dbReference type="WBParaSite" id="Pan_g3494.t1">
    <property type="protein sequence ID" value="Pan_g3494.t1"/>
    <property type="gene ID" value="Pan_g3494"/>
</dbReference>
<reference evidence="4" key="1">
    <citation type="journal article" date="2013" name="Genetics">
        <title>The draft genome and transcriptome of Panagrellus redivivus are shaped by the harsh demands of a free-living lifestyle.</title>
        <authorList>
            <person name="Srinivasan J."/>
            <person name="Dillman A.R."/>
            <person name="Macchietto M.G."/>
            <person name="Heikkinen L."/>
            <person name="Lakso M."/>
            <person name="Fracchia K.M."/>
            <person name="Antoshechkin I."/>
            <person name="Mortazavi A."/>
            <person name="Wong G."/>
            <person name="Sternberg P.W."/>
        </authorList>
    </citation>
    <scope>NUCLEOTIDE SEQUENCE [LARGE SCALE GENOMIC DNA]</scope>
    <source>
        <strain evidence="4">MT8872</strain>
    </source>
</reference>
<keyword evidence="4" id="KW-1185">Reference proteome</keyword>
<dbReference type="InterPro" id="IPR052129">
    <property type="entry name" value="Spermadhesin-Link_domain"/>
</dbReference>
<dbReference type="SMART" id="SM00042">
    <property type="entry name" value="CUB"/>
    <property type="match status" value="1"/>
</dbReference>
<evidence type="ECO:0000313" key="4">
    <source>
        <dbReference type="Proteomes" id="UP000492821"/>
    </source>
</evidence>
<protein>
    <submittedName>
        <fullName evidence="5">CUB domain-containing protein</fullName>
    </submittedName>
</protein>
<feature type="domain" description="CUB" evidence="3">
    <location>
        <begin position="51"/>
        <end position="168"/>
    </location>
</feature>
<accession>A0A7E4VW58</accession>
<dbReference type="PANTHER" id="PTHR46908">
    <property type="entry name" value="CUBILIN-LIKE PROTEIN"/>
    <property type="match status" value="1"/>
</dbReference>
<proteinExistence type="predicted"/>
<dbReference type="Gene3D" id="2.60.120.290">
    <property type="entry name" value="Spermadhesin, CUB domain"/>
    <property type="match status" value="1"/>
</dbReference>
<dbReference type="Pfam" id="PF00431">
    <property type="entry name" value="CUB"/>
    <property type="match status" value="1"/>
</dbReference>
<dbReference type="SUPFAM" id="SSF49854">
    <property type="entry name" value="Spermadhesin, CUB domain"/>
    <property type="match status" value="1"/>
</dbReference>
<sequence>MPSVLALLETYAFDPYYRWQDKKSTCFAWLKTEANNGWVVVDRQTPLPFICQRHVAYGTDVYQNGTSGTLTSPKYPIPYEPDVTSFYYISVSLGNVVDLTFNFLGIDSDSLINVYDGWTENSTILKTITNTYRSNMIESTSNLVMLEFVASGSSGGRYFGWSASYRAIVPRTLTGGLLSSNYPLNANNNENVQLDILFYLWDFQSYGSATLTIYTSDGNSTFLNFDTDYQTNKVYRLDNADCVDDHGFRRYQKIKYDLGC</sequence>
<dbReference type="Proteomes" id="UP000492821">
    <property type="component" value="Unassembled WGS sequence"/>
</dbReference>
<reference evidence="5" key="2">
    <citation type="submission" date="2020-10" db="UniProtKB">
        <authorList>
            <consortium name="WormBaseParasite"/>
        </authorList>
    </citation>
    <scope>IDENTIFICATION</scope>
</reference>
<dbReference type="CDD" id="cd00041">
    <property type="entry name" value="CUB"/>
    <property type="match status" value="1"/>
</dbReference>